<reference evidence="1 2" key="1">
    <citation type="submission" date="2021-06" db="EMBL/GenBank/DDBJ databases">
        <title>Caerostris extrusa draft genome.</title>
        <authorList>
            <person name="Kono N."/>
            <person name="Arakawa K."/>
        </authorList>
    </citation>
    <scope>NUCLEOTIDE SEQUENCE [LARGE SCALE GENOMIC DNA]</scope>
</reference>
<gene>
    <name evidence="1" type="ORF">CEXT_227271</name>
</gene>
<protein>
    <submittedName>
        <fullName evidence="1">Uncharacterized protein</fullName>
    </submittedName>
</protein>
<organism evidence="1 2">
    <name type="scientific">Caerostris extrusa</name>
    <name type="common">Bark spider</name>
    <name type="synonym">Caerostris bankana</name>
    <dbReference type="NCBI Taxonomy" id="172846"/>
    <lineage>
        <taxon>Eukaryota</taxon>
        <taxon>Metazoa</taxon>
        <taxon>Ecdysozoa</taxon>
        <taxon>Arthropoda</taxon>
        <taxon>Chelicerata</taxon>
        <taxon>Arachnida</taxon>
        <taxon>Araneae</taxon>
        <taxon>Araneomorphae</taxon>
        <taxon>Entelegynae</taxon>
        <taxon>Araneoidea</taxon>
        <taxon>Araneidae</taxon>
        <taxon>Caerostris</taxon>
    </lineage>
</organism>
<dbReference type="EMBL" id="BPLR01006973">
    <property type="protein sequence ID" value="GIY13651.1"/>
    <property type="molecule type" value="Genomic_DNA"/>
</dbReference>
<accession>A0AAV4QXR0</accession>
<proteinExistence type="predicted"/>
<sequence length="105" mass="12537">MQIRPTSDKESVYNGARIAILKEIVEDNISQSSQRVAFNQLQLDFETTTFSFFLTVQLNLLQVPNFGYYYCRETGTEKEWIIVPYRLFNLRDFRKLLFFYSIEQT</sequence>
<dbReference type="Proteomes" id="UP001054945">
    <property type="component" value="Unassembled WGS sequence"/>
</dbReference>
<keyword evidence="2" id="KW-1185">Reference proteome</keyword>
<comment type="caution">
    <text evidence="1">The sequence shown here is derived from an EMBL/GenBank/DDBJ whole genome shotgun (WGS) entry which is preliminary data.</text>
</comment>
<evidence type="ECO:0000313" key="1">
    <source>
        <dbReference type="EMBL" id="GIY13651.1"/>
    </source>
</evidence>
<dbReference type="AlphaFoldDB" id="A0AAV4QXR0"/>
<evidence type="ECO:0000313" key="2">
    <source>
        <dbReference type="Proteomes" id="UP001054945"/>
    </source>
</evidence>
<name>A0AAV4QXR0_CAEEX</name>